<proteinExistence type="predicted"/>
<protein>
    <recommendedName>
        <fullName evidence="4">Glycosyltransferase RgtA/B/C/D-like domain-containing protein</fullName>
    </recommendedName>
</protein>
<organism evidence="2 3">
    <name type="scientific">Erythrobacter westpacificensis</name>
    <dbReference type="NCBI Taxonomy" id="1055231"/>
    <lineage>
        <taxon>Bacteria</taxon>
        <taxon>Pseudomonadati</taxon>
        <taxon>Pseudomonadota</taxon>
        <taxon>Alphaproteobacteria</taxon>
        <taxon>Sphingomonadales</taxon>
        <taxon>Erythrobacteraceae</taxon>
        <taxon>Erythrobacter/Porphyrobacter group</taxon>
        <taxon>Erythrobacter</taxon>
    </lineage>
</organism>
<dbReference type="Proteomes" id="UP001500518">
    <property type="component" value="Unassembled WGS sequence"/>
</dbReference>
<evidence type="ECO:0000313" key="3">
    <source>
        <dbReference type="Proteomes" id="UP001500518"/>
    </source>
</evidence>
<reference evidence="3" key="1">
    <citation type="journal article" date="2019" name="Int. J. Syst. Evol. Microbiol.">
        <title>The Global Catalogue of Microorganisms (GCM) 10K type strain sequencing project: providing services to taxonomists for standard genome sequencing and annotation.</title>
        <authorList>
            <consortium name="The Broad Institute Genomics Platform"/>
            <consortium name="The Broad Institute Genome Sequencing Center for Infectious Disease"/>
            <person name="Wu L."/>
            <person name="Ma J."/>
        </authorList>
    </citation>
    <scope>NUCLEOTIDE SEQUENCE [LARGE SCALE GENOMIC DNA]</scope>
    <source>
        <strain evidence="3">JCM 18014</strain>
    </source>
</reference>
<comment type="caution">
    <text evidence="2">The sequence shown here is derived from an EMBL/GenBank/DDBJ whole genome shotgun (WGS) entry which is preliminary data.</text>
</comment>
<gene>
    <name evidence="2" type="ORF">GCM10023208_20040</name>
</gene>
<keyword evidence="1" id="KW-0812">Transmembrane</keyword>
<feature type="transmembrane region" description="Helical" evidence="1">
    <location>
        <begin position="387"/>
        <end position="407"/>
    </location>
</feature>
<keyword evidence="3" id="KW-1185">Reference proteome</keyword>
<evidence type="ECO:0000313" key="2">
    <source>
        <dbReference type="EMBL" id="GAA5055835.1"/>
    </source>
</evidence>
<feature type="transmembrane region" description="Helical" evidence="1">
    <location>
        <begin position="36"/>
        <end position="58"/>
    </location>
</feature>
<feature type="transmembrane region" description="Helical" evidence="1">
    <location>
        <begin position="167"/>
        <end position="183"/>
    </location>
</feature>
<feature type="transmembrane region" description="Helical" evidence="1">
    <location>
        <begin position="428"/>
        <end position="445"/>
    </location>
</feature>
<evidence type="ECO:0000256" key="1">
    <source>
        <dbReference type="SAM" id="Phobius"/>
    </source>
</evidence>
<feature type="transmembrane region" description="Helical" evidence="1">
    <location>
        <begin position="195"/>
        <end position="215"/>
    </location>
</feature>
<accession>A0ABP9KEI0</accession>
<feature type="transmembrane region" description="Helical" evidence="1">
    <location>
        <begin position="118"/>
        <end position="135"/>
    </location>
</feature>
<keyword evidence="1" id="KW-1133">Transmembrane helix</keyword>
<feature type="transmembrane region" description="Helical" evidence="1">
    <location>
        <begin position="93"/>
        <end position="112"/>
    </location>
</feature>
<sequence>MRATNLLGDEYTYAAGARTIARWLAGDASAADTLDAVIGTGWFMPGMAIAGAPIYFFSDDPPLWLLRLFPLLLNLGLFALVCAITWREWGRTHAAALAICPGLVVGWYVAAAGWWPEVPAGLLTMLALVCCWKIGMRVIGERPVGWRVLLLFELALVAALYFRGPVLVLAAGLHAILIVLLLSRRPVLPRRLLQMAAGIALFAVLLLPWSIAISAKFDKAVPTTTNVPLVLANSFAGPEKSCFGACEPGPDIWPAWYFSQDVAAETGENMLDVQARMLDHALADLTASEYLASVRENFGRFLFDPMQRLRAYQDRMYAVPEDWREPLIGLVSAVTLIVYVPFLLALLLANFLPFRRSDNLRMQSILLKAATACAFIQPFVHKSSARYWTGFAPLMAWAAALLMSAWLQRRAGKTASTMPGWIDWAQRGYGVAFFACGVLIAVGLPA</sequence>
<name>A0ABP9KEI0_9SPHN</name>
<feature type="transmembrane region" description="Helical" evidence="1">
    <location>
        <begin position="327"/>
        <end position="352"/>
    </location>
</feature>
<feature type="transmembrane region" description="Helical" evidence="1">
    <location>
        <begin position="64"/>
        <end position="86"/>
    </location>
</feature>
<keyword evidence="1" id="KW-0472">Membrane</keyword>
<dbReference type="EMBL" id="BAABHV010000010">
    <property type="protein sequence ID" value="GAA5055835.1"/>
    <property type="molecule type" value="Genomic_DNA"/>
</dbReference>
<evidence type="ECO:0008006" key="4">
    <source>
        <dbReference type="Google" id="ProtNLM"/>
    </source>
</evidence>